<sequence>MSDGGVSQLLTVSQRHEGDTVVVAAEGEIDITSAPQLSAALEAVGAGVTAPIVDLSGVDFMGSVGLSVLLAASEKLKAAQADAGQLRVVVSPQVRRPLEVTGLDKVLALFDSLDQALTAGPGTV</sequence>
<dbReference type="AlphaFoldDB" id="A0A7K0DUU8"/>
<dbReference type="Pfam" id="PF01740">
    <property type="entry name" value="STAS"/>
    <property type="match status" value="1"/>
</dbReference>
<evidence type="ECO:0000259" key="3">
    <source>
        <dbReference type="PROSITE" id="PS50801"/>
    </source>
</evidence>
<evidence type="ECO:0000313" key="4">
    <source>
        <dbReference type="EMBL" id="MQY29526.1"/>
    </source>
</evidence>
<dbReference type="PROSITE" id="PS50801">
    <property type="entry name" value="STAS"/>
    <property type="match status" value="1"/>
</dbReference>
<feature type="domain" description="STAS" evidence="3">
    <location>
        <begin position="10"/>
        <end position="120"/>
    </location>
</feature>
<evidence type="ECO:0000256" key="1">
    <source>
        <dbReference type="ARBA" id="ARBA00009013"/>
    </source>
</evidence>
<dbReference type="Gene3D" id="3.30.750.24">
    <property type="entry name" value="STAS domain"/>
    <property type="match status" value="1"/>
</dbReference>
<dbReference type="CDD" id="cd07043">
    <property type="entry name" value="STAS_anti-anti-sigma_factors"/>
    <property type="match status" value="1"/>
</dbReference>
<evidence type="ECO:0000256" key="2">
    <source>
        <dbReference type="RuleBase" id="RU003749"/>
    </source>
</evidence>
<dbReference type="SUPFAM" id="SSF52091">
    <property type="entry name" value="SpoIIaa-like"/>
    <property type="match status" value="1"/>
</dbReference>
<gene>
    <name evidence="4" type="primary">rsbV</name>
    <name evidence="4" type="ORF">NRB56_51170</name>
</gene>
<dbReference type="InterPro" id="IPR002645">
    <property type="entry name" value="STAS_dom"/>
</dbReference>
<dbReference type="EMBL" id="WEGI01000011">
    <property type="protein sequence ID" value="MQY29526.1"/>
    <property type="molecule type" value="Genomic_DNA"/>
</dbReference>
<comment type="similarity">
    <text evidence="1 2">Belongs to the anti-sigma-factor antagonist family.</text>
</comment>
<reference evidence="4 5" key="1">
    <citation type="submission" date="2019-10" db="EMBL/GenBank/DDBJ databases">
        <title>Nocardia macrotermitis sp. nov. and Nocardia aurantia sp. nov., isolated from the gut of fungus growing-termite Macrotermes natalensis.</title>
        <authorList>
            <person name="Benndorf R."/>
            <person name="Schwitalla J."/>
            <person name="Martin K."/>
            <person name="De Beer W."/>
            <person name="Kaster A.-K."/>
            <person name="Vollmers J."/>
            <person name="Poulsen M."/>
            <person name="Beemelmanns C."/>
        </authorList>
    </citation>
    <scope>NUCLEOTIDE SEQUENCE [LARGE SCALE GENOMIC DNA]</scope>
    <source>
        <strain evidence="4 5">RB56</strain>
    </source>
</reference>
<dbReference type="InterPro" id="IPR003658">
    <property type="entry name" value="Anti-sigma_ant"/>
</dbReference>
<evidence type="ECO:0000313" key="5">
    <source>
        <dbReference type="Proteomes" id="UP000431401"/>
    </source>
</evidence>
<organism evidence="4 5">
    <name type="scientific">Nocardia aurantia</name>
    <dbReference type="NCBI Taxonomy" id="2585199"/>
    <lineage>
        <taxon>Bacteria</taxon>
        <taxon>Bacillati</taxon>
        <taxon>Actinomycetota</taxon>
        <taxon>Actinomycetes</taxon>
        <taxon>Mycobacteriales</taxon>
        <taxon>Nocardiaceae</taxon>
        <taxon>Nocardia</taxon>
    </lineage>
</organism>
<protein>
    <recommendedName>
        <fullName evidence="2">Anti-sigma factor antagonist</fullName>
    </recommendedName>
</protein>
<name>A0A7K0DUU8_9NOCA</name>
<proteinExistence type="inferred from homology"/>
<accession>A0A7K0DUU8</accession>
<keyword evidence="5" id="KW-1185">Reference proteome</keyword>
<dbReference type="InterPro" id="IPR036513">
    <property type="entry name" value="STAS_dom_sf"/>
</dbReference>
<dbReference type="PANTHER" id="PTHR33495:SF2">
    <property type="entry name" value="ANTI-SIGMA FACTOR ANTAGONIST TM_1081-RELATED"/>
    <property type="match status" value="1"/>
</dbReference>
<dbReference type="PANTHER" id="PTHR33495">
    <property type="entry name" value="ANTI-SIGMA FACTOR ANTAGONIST TM_1081-RELATED-RELATED"/>
    <property type="match status" value="1"/>
</dbReference>
<dbReference type="Proteomes" id="UP000431401">
    <property type="component" value="Unassembled WGS sequence"/>
</dbReference>
<dbReference type="GO" id="GO:0043856">
    <property type="term" value="F:anti-sigma factor antagonist activity"/>
    <property type="evidence" value="ECO:0007669"/>
    <property type="project" value="InterPro"/>
</dbReference>
<comment type="caution">
    <text evidence="4">The sequence shown here is derived from an EMBL/GenBank/DDBJ whole genome shotgun (WGS) entry which is preliminary data.</text>
</comment>
<dbReference type="NCBIfam" id="TIGR00377">
    <property type="entry name" value="ant_ant_sig"/>
    <property type="match status" value="1"/>
</dbReference>
<dbReference type="RefSeq" id="WP_319943508.1">
    <property type="nucleotide sequence ID" value="NZ_WEGI01000011.1"/>
</dbReference>